<evidence type="ECO:0000313" key="3">
    <source>
        <dbReference type="Proteomes" id="UP000198855"/>
    </source>
</evidence>
<dbReference type="RefSeq" id="WP_091190788.1">
    <property type="nucleotide sequence ID" value="NZ_FOMT01000010.1"/>
</dbReference>
<dbReference type="Proteomes" id="UP000198855">
    <property type="component" value="Unassembled WGS sequence"/>
</dbReference>
<evidence type="ECO:0000313" key="2">
    <source>
        <dbReference type="EMBL" id="SFF34495.1"/>
    </source>
</evidence>
<dbReference type="AlphaFoldDB" id="A0A1I2HWH0"/>
<feature type="chain" id="PRO_5011447026" description="Sporulation lipoprotein YhcN/YlaJ (Spore_YhcN_YlaJ)" evidence="1">
    <location>
        <begin position="33"/>
        <end position="144"/>
    </location>
</feature>
<accession>A0A1I2HWH0</accession>
<feature type="signal peptide" evidence="1">
    <location>
        <begin position="1"/>
        <end position="32"/>
    </location>
</feature>
<dbReference type="EMBL" id="FOMT01000010">
    <property type="protein sequence ID" value="SFF34495.1"/>
    <property type="molecule type" value="Genomic_DNA"/>
</dbReference>
<name>A0A1I2HWH0_9BACL</name>
<gene>
    <name evidence="2" type="ORF">SAMN05216378_0009</name>
</gene>
<keyword evidence="1" id="KW-0732">Signal</keyword>
<evidence type="ECO:0000256" key="1">
    <source>
        <dbReference type="SAM" id="SignalP"/>
    </source>
</evidence>
<keyword evidence="3" id="KW-1185">Reference proteome</keyword>
<dbReference type="OrthoDB" id="2679017at2"/>
<proteinExistence type="predicted"/>
<organism evidence="2 3">
    <name type="scientific">Paenibacillus catalpae</name>
    <dbReference type="NCBI Taxonomy" id="1045775"/>
    <lineage>
        <taxon>Bacteria</taxon>
        <taxon>Bacillati</taxon>
        <taxon>Bacillota</taxon>
        <taxon>Bacilli</taxon>
        <taxon>Bacillales</taxon>
        <taxon>Paenibacillaceae</taxon>
        <taxon>Paenibacillus</taxon>
    </lineage>
</organism>
<sequence length="144" mass="16122">MLTKKMLRRKLRLIFMGFAIPALIIGSLTGCAADGVNNGHRTNDQKSETYGHDGYMGYSNSNPNMPNKLTFLNYDSDRKLINQVLQPIEGIKNSRVSFNGEDLNVRIKANPSLTDAEVEALQAKAQQVVQLNMPRYHVKVKASR</sequence>
<dbReference type="PROSITE" id="PS51257">
    <property type="entry name" value="PROKAR_LIPOPROTEIN"/>
    <property type="match status" value="1"/>
</dbReference>
<reference evidence="3" key="1">
    <citation type="submission" date="2016-10" db="EMBL/GenBank/DDBJ databases">
        <authorList>
            <person name="Varghese N."/>
            <person name="Submissions S."/>
        </authorList>
    </citation>
    <scope>NUCLEOTIDE SEQUENCE [LARGE SCALE GENOMIC DNA]</scope>
    <source>
        <strain evidence="3">CGMCC 1.10784</strain>
    </source>
</reference>
<protein>
    <recommendedName>
        <fullName evidence="4">Sporulation lipoprotein YhcN/YlaJ (Spore_YhcN_YlaJ)</fullName>
    </recommendedName>
</protein>
<evidence type="ECO:0008006" key="4">
    <source>
        <dbReference type="Google" id="ProtNLM"/>
    </source>
</evidence>
<dbReference type="STRING" id="1045775.SAMN05216378_0009"/>